<keyword evidence="2" id="KW-0812">Transmembrane</keyword>
<dbReference type="Proteomes" id="UP000248405">
    <property type="component" value="Unassembled WGS sequence"/>
</dbReference>
<keyword evidence="2" id="KW-1133">Transmembrane helix</keyword>
<protein>
    <submittedName>
        <fullName evidence="3">Uncharacterized protein</fullName>
    </submittedName>
</protein>
<organism evidence="3 4">
    <name type="scientific">Aspergillus vadensis (strain CBS 113365 / IMI 142717 / IBT 24658)</name>
    <dbReference type="NCBI Taxonomy" id="1448311"/>
    <lineage>
        <taxon>Eukaryota</taxon>
        <taxon>Fungi</taxon>
        <taxon>Dikarya</taxon>
        <taxon>Ascomycota</taxon>
        <taxon>Pezizomycotina</taxon>
        <taxon>Eurotiomycetes</taxon>
        <taxon>Eurotiomycetidae</taxon>
        <taxon>Eurotiales</taxon>
        <taxon>Aspergillaceae</taxon>
        <taxon>Aspergillus</taxon>
        <taxon>Aspergillus subgen. Circumdati</taxon>
    </lineage>
</organism>
<feature type="transmembrane region" description="Helical" evidence="2">
    <location>
        <begin position="31"/>
        <end position="49"/>
    </location>
</feature>
<dbReference type="GeneID" id="37206773"/>
<evidence type="ECO:0000313" key="3">
    <source>
        <dbReference type="EMBL" id="PYH71171.1"/>
    </source>
</evidence>
<feature type="region of interest" description="Disordered" evidence="1">
    <location>
        <begin position="72"/>
        <end position="92"/>
    </location>
</feature>
<name>A0A319BG57_ASPVC</name>
<evidence type="ECO:0000256" key="1">
    <source>
        <dbReference type="SAM" id="MobiDB-lite"/>
    </source>
</evidence>
<proteinExistence type="predicted"/>
<sequence length="111" mass="12466">MEHSTSWGEDVPIWMKQYRDPKGKVVFDPRLMFFLFFWYLVSVGHRLLWPGPCSARTDTCVPALIPMHLRRKTHSPSKANGPWSASSIPRPRSPVLSPGTLALTGAVPPIV</sequence>
<keyword evidence="2" id="KW-0472">Membrane</keyword>
<reference evidence="3" key="1">
    <citation type="submission" date="2016-12" db="EMBL/GenBank/DDBJ databases">
        <title>The genomes of Aspergillus section Nigri reveals drivers in fungal speciation.</title>
        <authorList>
            <consortium name="DOE Joint Genome Institute"/>
            <person name="Vesth T.C."/>
            <person name="Nybo J."/>
            <person name="Theobald S."/>
            <person name="Brandl J."/>
            <person name="Frisvad J.C."/>
            <person name="Nielsen K.F."/>
            <person name="Lyhne E.K."/>
            <person name="Kogle M.E."/>
            <person name="Kuo A."/>
            <person name="Riley R."/>
            <person name="Clum A."/>
            <person name="Nolan M."/>
            <person name="Lipzen A."/>
            <person name="Salamov A."/>
            <person name="Henrissat B."/>
            <person name="Wiebenga A."/>
            <person name="De Vries R.P."/>
            <person name="Grigoriev I.V."/>
            <person name="Mortensen U.H."/>
            <person name="Andersen M.R."/>
            <person name="Baker S.E."/>
        </authorList>
    </citation>
    <scope>NUCLEOTIDE SEQUENCE [LARGE SCALE GENOMIC DNA]</scope>
    <source>
        <strain evidence="3">CBS 113365</strain>
    </source>
</reference>
<dbReference type="RefSeq" id="XP_025564965.1">
    <property type="nucleotide sequence ID" value="XM_025702181.1"/>
</dbReference>
<evidence type="ECO:0000256" key="2">
    <source>
        <dbReference type="SAM" id="Phobius"/>
    </source>
</evidence>
<keyword evidence="4" id="KW-1185">Reference proteome</keyword>
<dbReference type="AlphaFoldDB" id="A0A319BG57"/>
<dbReference type="EMBL" id="KZ821619">
    <property type="protein sequence ID" value="PYH71171.1"/>
    <property type="molecule type" value="Genomic_DNA"/>
</dbReference>
<accession>A0A319BG57</accession>
<evidence type="ECO:0000313" key="4">
    <source>
        <dbReference type="Proteomes" id="UP000248405"/>
    </source>
</evidence>
<gene>
    <name evidence="3" type="ORF">BO88DRAFT_246650</name>
</gene>